<feature type="region of interest" description="Disordered" evidence="1">
    <location>
        <begin position="1"/>
        <end position="68"/>
    </location>
</feature>
<sequence length="484" mass="51045">MNTPGQGARAPLPPLPPPPRVHKAPHPFGSFSFTPLLTPTLPAPHSPRRAPGEWQRGPTERRGHPLPPVVHLTLPVRRCRHSPPPSPTMAGSRFSSVTSRVAVALTVAAVAAVSASMTTGASYKPAVGAECKCARIGTPGRCLAFTSFDTADKMSGRCKPVTGTNCPLPYACADSEADATHVCIAQAMKRTLRCTDGATSGRCDCAMEETDAVTLAPVQALSDPRGGGSGRSGGGVKGLPAKPWAPAGPAPAPQEPACAATHVRVSVFGKPWTCVKSMDIGKRSVAAVYAYKSWKQNGWATMDDYINLNLLRDASARLYLCVTYGSAAKTGLGSKRSASTTVTSAVLNRFYVADDPAEGNDAYTPSVGTESRTLSAANQWQDTKTDGFCVAAAEGLVLDFTALKWVKGLAVGKGSSRAYAKGSDGRMAAANVGGYRRWNMKNRSETQSLAYDGKGRVKGTQKRVYGRQKVAEIKQVKFEATCEC</sequence>
<accession>A0A1X6NVK9</accession>
<feature type="compositionally biased region" description="Gly residues" evidence="1">
    <location>
        <begin position="225"/>
        <end position="237"/>
    </location>
</feature>
<organism evidence="2 3">
    <name type="scientific">Porphyra umbilicalis</name>
    <name type="common">Purple laver</name>
    <name type="synonym">Red alga</name>
    <dbReference type="NCBI Taxonomy" id="2786"/>
    <lineage>
        <taxon>Eukaryota</taxon>
        <taxon>Rhodophyta</taxon>
        <taxon>Bangiophyceae</taxon>
        <taxon>Bangiales</taxon>
        <taxon>Bangiaceae</taxon>
        <taxon>Porphyra</taxon>
    </lineage>
</organism>
<proteinExistence type="predicted"/>
<evidence type="ECO:0000313" key="3">
    <source>
        <dbReference type="Proteomes" id="UP000218209"/>
    </source>
</evidence>
<protein>
    <submittedName>
        <fullName evidence="2">Uncharacterized protein</fullName>
    </submittedName>
</protein>
<dbReference type="Proteomes" id="UP000218209">
    <property type="component" value="Unassembled WGS sequence"/>
</dbReference>
<name>A0A1X6NVK9_PORUM</name>
<keyword evidence="3" id="KW-1185">Reference proteome</keyword>
<dbReference type="AlphaFoldDB" id="A0A1X6NVK9"/>
<reference evidence="2 3" key="1">
    <citation type="submission" date="2017-03" db="EMBL/GenBank/DDBJ databases">
        <title>WGS assembly of Porphyra umbilicalis.</title>
        <authorList>
            <person name="Brawley S.H."/>
            <person name="Blouin N.A."/>
            <person name="Ficko-Blean E."/>
            <person name="Wheeler G.L."/>
            <person name="Lohr M."/>
            <person name="Goodson H.V."/>
            <person name="Jenkins J.W."/>
            <person name="Blaby-Haas C.E."/>
            <person name="Helliwell K.E."/>
            <person name="Chan C."/>
            <person name="Marriage T."/>
            <person name="Bhattacharya D."/>
            <person name="Klein A.S."/>
            <person name="Badis Y."/>
            <person name="Brodie J."/>
            <person name="Cao Y."/>
            <person name="Collen J."/>
            <person name="Dittami S.M."/>
            <person name="Gachon C.M."/>
            <person name="Green B.R."/>
            <person name="Karpowicz S."/>
            <person name="Kim J.W."/>
            <person name="Kudahl U."/>
            <person name="Lin S."/>
            <person name="Michel G."/>
            <person name="Mittag M."/>
            <person name="Olson B.J."/>
            <person name="Pangilinan J."/>
            <person name="Peng Y."/>
            <person name="Qiu H."/>
            <person name="Shu S."/>
            <person name="Singer J.T."/>
            <person name="Smith A.G."/>
            <person name="Sprecher B.N."/>
            <person name="Wagner V."/>
            <person name="Wang W."/>
            <person name="Wang Z.-Y."/>
            <person name="Yan J."/>
            <person name="Yarish C."/>
            <person name="Zoeuner-Riek S."/>
            <person name="Zhuang Y."/>
            <person name="Zou Y."/>
            <person name="Lindquist E.A."/>
            <person name="Grimwood J."/>
            <person name="Barry K."/>
            <person name="Rokhsar D.S."/>
            <person name="Schmutz J."/>
            <person name="Stiller J.W."/>
            <person name="Grossman A.R."/>
            <person name="Prochnik S.E."/>
        </authorList>
    </citation>
    <scope>NUCLEOTIDE SEQUENCE [LARGE SCALE GENOMIC DNA]</scope>
    <source>
        <strain evidence="2">4086291</strain>
    </source>
</reference>
<gene>
    <name evidence="2" type="ORF">BU14_0424s0006</name>
</gene>
<evidence type="ECO:0000256" key="1">
    <source>
        <dbReference type="SAM" id="MobiDB-lite"/>
    </source>
</evidence>
<dbReference type="EMBL" id="KV919053">
    <property type="protein sequence ID" value="OSX72550.1"/>
    <property type="molecule type" value="Genomic_DNA"/>
</dbReference>
<feature type="region of interest" description="Disordered" evidence="1">
    <location>
        <begin position="220"/>
        <end position="240"/>
    </location>
</feature>
<evidence type="ECO:0000313" key="2">
    <source>
        <dbReference type="EMBL" id="OSX72550.1"/>
    </source>
</evidence>